<dbReference type="InterPro" id="IPR007219">
    <property type="entry name" value="XnlR_reg_dom"/>
</dbReference>
<keyword evidence="4" id="KW-0238">DNA-binding</keyword>
<dbReference type="PANTHER" id="PTHR47540:SF2">
    <property type="entry name" value="ZN(II)2CYS6 TRANSCRIPTION FACTOR (EUROFUNG)"/>
    <property type="match status" value="1"/>
</dbReference>
<keyword evidence="5" id="KW-0804">Transcription</keyword>
<evidence type="ECO:0000256" key="4">
    <source>
        <dbReference type="ARBA" id="ARBA00023125"/>
    </source>
</evidence>
<dbReference type="Proteomes" id="UP000622797">
    <property type="component" value="Unassembled WGS sequence"/>
</dbReference>
<sequence>MNEPEITAQHSQSPSAAAPPTTPTPRRQLKRNSAACERCRRRKQKCDGKLPSCGPCLLVQARCVPSDRLLIRVDPNCQCETLKERVRHLEGQLEILRAERRRDNGSPGPSPHFYQEYSGAPPPTVGNQDITYHGRILRPTFAESNGGSILRPALRGSPWQLWAGDPDSQASPTPAADFTDLPLAPDSEALVEVFFTNRWPQLPFLHKPTFIQDDFLPLTRGESGHALSSFRVNMVLAIASAETNSKDLPQQQRTRRVSFQAAIKDLSTVMSADDLDCIQCLLLLCLYGTNEPQSVNIWYTLGLALRIGLGMDLHREETSSTGQSLLSREMARRLFWCTYTLDRSMSIAMGRPLGINDSDITIPLPQQLTDEQLCSAEVVPNLIQNPKDMSTFLHVIKIRQINAAIYMSLHAASASASNDCGSLDVVREGHYADLNTWLVTAPRYGPASGVAMLQTAEWFQIAYHYAVLSLYRPSRVFPVSNISSLRLCADSAISLISCYNTLYAKNRISYTFVALNSLFMAAVTMLYSLRSSPVIRSELSKGIAKANIDMCQRLLRGVSDGRSVGERCAVVVGRLGEATMDVFDREQSLNDDIDTEFMSCVVFRQYFPPPHFNLFLLSIHPEKADPYHELMENPSYPAPTESDSFPDVITEPGPNVAPTPQSPLITRKRSSASANDSLQSSTEPGSLRKSRKVSRACDFCKSRKAKCSGDQPCAKCAAKGLNCLYDSKYTRGRPPTPPPSETHAGLPNPSPMSIRPRGDSRSQQALAARRQVTGADRTGPMSRHSPRNGESTAPSRASPELSIAEIQGQVFDPTSGLTFLHRALKRLSEQRKNVAYDSNLDSAEQPTMTGGDKALPSHPEDGAFSLPEPVEARLLLSLYFDVCIATYRILHQPTVESWLSAMERNMQNHEAVWKGLGRAKAAIVLVALAIASLHRAKSEGFLSAEAENQALASSDTLFTISTRFVDEEMGSGFPKLESAQAKLIQVLYLLTTSRFNRGWYTFGNVLQLVSALGLHRRLPKRGRASVDYMQVQCGIRTFWTAYILDNYLGVIFGRPRHFHDDDIDQVYPDRVDDDAMTPAGPQDDFEEQQDCIVDALIFHAKIARIIGSISRQVYTPRDVSTHDRCAAANELLRNVHEWHASLPVHLGSIRPSMLIPSYRRQATVLKLAHSHSIMHANRLFLLGNSSSGYESQINECIDAAKSVLQTVGHLAQEGPIFHAFWWTHYVTFCALMVTYVWEAQQRRALGPVWEEKTSTRRLLQLAERCQMHLANATASNSPSRRYAVILEELRTTASLSAAINHEQSGAAQAYLPNLDESQLSMDASNVIPVSMGREIGGFEPLSSVDVHPLDEWNTMDWLALDSSAFWPYFNTDTDEAVSIPGMI</sequence>
<accession>A0A8H4TSE1</accession>
<feature type="region of interest" description="Disordered" evidence="7">
    <location>
        <begin position="731"/>
        <end position="798"/>
    </location>
</feature>
<keyword evidence="2" id="KW-0479">Metal-binding</keyword>
<feature type="region of interest" description="Disordered" evidence="7">
    <location>
        <begin position="628"/>
        <end position="688"/>
    </location>
</feature>
<feature type="region of interest" description="Disordered" evidence="7">
    <location>
        <begin position="1"/>
        <end position="33"/>
    </location>
</feature>
<feature type="compositionally biased region" description="Low complexity" evidence="7">
    <location>
        <begin position="671"/>
        <end position="681"/>
    </location>
</feature>
<organism evidence="9 10">
    <name type="scientific">Fusarium sarcochroum</name>
    <dbReference type="NCBI Taxonomy" id="1208366"/>
    <lineage>
        <taxon>Eukaryota</taxon>
        <taxon>Fungi</taxon>
        <taxon>Dikarya</taxon>
        <taxon>Ascomycota</taxon>
        <taxon>Pezizomycotina</taxon>
        <taxon>Sordariomycetes</taxon>
        <taxon>Hypocreomycetidae</taxon>
        <taxon>Hypocreales</taxon>
        <taxon>Nectriaceae</taxon>
        <taxon>Fusarium</taxon>
        <taxon>Fusarium lateritium species complex</taxon>
    </lineage>
</organism>
<feature type="region of interest" description="Disordered" evidence="7">
    <location>
        <begin position="836"/>
        <end position="861"/>
    </location>
</feature>
<proteinExistence type="predicted"/>
<dbReference type="InterPro" id="IPR051711">
    <property type="entry name" value="Stress_Response_Reg"/>
</dbReference>
<name>A0A8H4TSE1_9HYPO</name>
<reference evidence="9" key="2">
    <citation type="submission" date="2020-05" db="EMBL/GenBank/DDBJ databases">
        <authorList>
            <person name="Kim H.-S."/>
            <person name="Proctor R.H."/>
            <person name="Brown D.W."/>
        </authorList>
    </citation>
    <scope>NUCLEOTIDE SEQUENCE</scope>
    <source>
        <strain evidence="9">NRRL 20472</strain>
    </source>
</reference>
<dbReference type="InterPro" id="IPR001138">
    <property type="entry name" value="Zn2Cys6_DnaBD"/>
</dbReference>
<feature type="region of interest" description="Disordered" evidence="7">
    <location>
        <begin position="99"/>
        <end position="120"/>
    </location>
</feature>
<evidence type="ECO:0000256" key="1">
    <source>
        <dbReference type="ARBA" id="ARBA00004123"/>
    </source>
</evidence>
<evidence type="ECO:0000256" key="6">
    <source>
        <dbReference type="ARBA" id="ARBA00023242"/>
    </source>
</evidence>
<feature type="compositionally biased region" description="Polar residues" evidence="7">
    <location>
        <begin position="839"/>
        <end position="848"/>
    </location>
</feature>
<dbReference type="GO" id="GO:0000981">
    <property type="term" value="F:DNA-binding transcription factor activity, RNA polymerase II-specific"/>
    <property type="evidence" value="ECO:0007669"/>
    <property type="project" value="InterPro"/>
</dbReference>
<evidence type="ECO:0000256" key="2">
    <source>
        <dbReference type="ARBA" id="ARBA00022723"/>
    </source>
</evidence>
<feature type="domain" description="Zn(2)-C6 fungal-type" evidence="8">
    <location>
        <begin position="35"/>
        <end position="64"/>
    </location>
</feature>
<dbReference type="PROSITE" id="PS00463">
    <property type="entry name" value="ZN2_CY6_FUNGAL_1"/>
    <property type="match status" value="2"/>
</dbReference>
<dbReference type="InterPro" id="IPR036864">
    <property type="entry name" value="Zn2-C6_fun-type_DNA-bd_sf"/>
</dbReference>
<dbReference type="GO" id="GO:0006351">
    <property type="term" value="P:DNA-templated transcription"/>
    <property type="evidence" value="ECO:0007669"/>
    <property type="project" value="InterPro"/>
</dbReference>
<comment type="caution">
    <text evidence="9">The sequence shown here is derived from an EMBL/GenBank/DDBJ whole genome shotgun (WGS) entry which is preliminary data.</text>
</comment>
<evidence type="ECO:0000256" key="3">
    <source>
        <dbReference type="ARBA" id="ARBA00023015"/>
    </source>
</evidence>
<dbReference type="GO" id="GO:0005634">
    <property type="term" value="C:nucleus"/>
    <property type="evidence" value="ECO:0007669"/>
    <property type="project" value="UniProtKB-SubCell"/>
</dbReference>
<dbReference type="CDD" id="cd00067">
    <property type="entry name" value="GAL4"/>
    <property type="match status" value="2"/>
</dbReference>
<dbReference type="GO" id="GO:0045944">
    <property type="term" value="P:positive regulation of transcription by RNA polymerase II"/>
    <property type="evidence" value="ECO:0007669"/>
    <property type="project" value="TreeGrafter"/>
</dbReference>
<dbReference type="OrthoDB" id="25921at2759"/>
<dbReference type="SMART" id="SM00906">
    <property type="entry name" value="Fungal_trans"/>
    <property type="match status" value="2"/>
</dbReference>
<dbReference type="Pfam" id="PF04082">
    <property type="entry name" value="Fungal_trans"/>
    <property type="match status" value="2"/>
</dbReference>
<evidence type="ECO:0000313" key="10">
    <source>
        <dbReference type="Proteomes" id="UP000622797"/>
    </source>
</evidence>
<dbReference type="SUPFAM" id="SSF57701">
    <property type="entry name" value="Zn2/Cys6 DNA-binding domain"/>
    <property type="match status" value="2"/>
</dbReference>
<dbReference type="PROSITE" id="PS50048">
    <property type="entry name" value="ZN2_CY6_FUNGAL_2"/>
    <property type="match status" value="2"/>
</dbReference>
<dbReference type="EMBL" id="JABEXW010000497">
    <property type="protein sequence ID" value="KAF4963084.1"/>
    <property type="molecule type" value="Genomic_DNA"/>
</dbReference>
<keyword evidence="6" id="KW-0539">Nucleus</keyword>
<protein>
    <recommendedName>
        <fullName evidence="8">Zn(2)-C6 fungal-type domain-containing protein</fullName>
    </recommendedName>
</protein>
<evidence type="ECO:0000313" key="9">
    <source>
        <dbReference type="EMBL" id="KAF4963084.1"/>
    </source>
</evidence>
<feature type="domain" description="Zn(2)-C6 fungal-type" evidence="8">
    <location>
        <begin position="696"/>
        <end position="725"/>
    </location>
</feature>
<keyword evidence="10" id="KW-1185">Reference proteome</keyword>
<keyword evidence="3" id="KW-0805">Transcription regulation</keyword>
<evidence type="ECO:0000256" key="7">
    <source>
        <dbReference type="SAM" id="MobiDB-lite"/>
    </source>
</evidence>
<evidence type="ECO:0000256" key="5">
    <source>
        <dbReference type="ARBA" id="ARBA00023163"/>
    </source>
</evidence>
<dbReference type="Pfam" id="PF00172">
    <property type="entry name" value="Zn_clus"/>
    <property type="match status" value="2"/>
</dbReference>
<dbReference type="PANTHER" id="PTHR47540">
    <property type="entry name" value="THIAMINE REPRESSIBLE GENES REGULATORY PROTEIN THI5"/>
    <property type="match status" value="1"/>
</dbReference>
<reference evidence="9" key="1">
    <citation type="journal article" date="2020" name="BMC Genomics">
        <title>Correction to: Identification and distribution of gene clusters required for synthesis of sphingolipid metabolism inhibitors in diverse species of the filamentous fungus Fusarium.</title>
        <authorList>
            <person name="Kim H.S."/>
            <person name="Lohmar J.M."/>
            <person name="Busman M."/>
            <person name="Brown D.W."/>
            <person name="Naumann T.A."/>
            <person name="Divon H.H."/>
            <person name="Lysoe E."/>
            <person name="Uhlig S."/>
            <person name="Proctor R.H."/>
        </authorList>
    </citation>
    <scope>NUCLEOTIDE SEQUENCE</scope>
    <source>
        <strain evidence="9">NRRL 20472</strain>
    </source>
</reference>
<gene>
    <name evidence="9" type="ORF">FSARC_8886</name>
</gene>
<dbReference type="Gene3D" id="4.10.240.10">
    <property type="entry name" value="Zn(2)-C6 fungal-type DNA-binding domain"/>
    <property type="match status" value="2"/>
</dbReference>
<dbReference type="GO" id="GO:0008270">
    <property type="term" value="F:zinc ion binding"/>
    <property type="evidence" value="ECO:0007669"/>
    <property type="project" value="InterPro"/>
</dbReference>
<dbReference type="CDD" id="cd12148">
    <property type="entry name" value="fungal_TF_MHR"/>
    <property type="match status" value="2"/>
</dbReference>
<evidence type="ECO:0000259" key="8">
    <source>
        <dbReference type="PROSITE" id="PS50048"/>
    </source>
</evidence>
<feature type="compositionally biased region" description="Low complexity" evidence="7">
    <location>
        <begin position="7"/>
        <end position="19"/>
    </location>
</feature>
<comment type="subcellular location">
    <subcellularLocation>
        <location evidence="1">Nucleus</location>
    </subcellularLocation>
</comment>
<dbReference type="GO" id="GO:0043565">
    <property type="term" value="F:sequence-specific DNA binding"/>
    <property type="evidence" value="ECO:0007669"/>
    <property type="project" value="TreeGrafter"/>
</dbReference>
<dbReference type="SMART" id="SM00066">
    <property type="entry name" value="GAL4"/>
    <property type="match status" value="2"/>
</dbReference>